<dbReference type="Proteomes" id="UP001480595">
    <property type="component" value="Unassembled WGS sequence"/>
</dbReference>
<evidence type="ECO:0000256" key="1">
    <source>
        <dbReference type="SAM" id="SignalP"/>
    </source>
</evidence>
<name>A0ABR1VCE0_9PEZI</name>
<proteinExistence type="predicted"/>
<organism evidence="2 3">
    <name type="scientific">Apiospora phragmitis</name>
    <dbReference type="NCBI Taxonomy" id="2905665"/>
    <lineage>
        <taxon>Eukaryota</taxon>
        <taxon>Fungi</taxon>
        <taxon>Dikarya</taxon>
        <taxon>Ascomycota</taxon>
        <taxon>Pezizomycotina</taxon>
        <taxon>Sordariomycetes</taxon>
        <taxon>Xylariomycetidae</taxon>
        <taxon>Amphisphaeriales</taxon>
        <taxon>Apiosporaceae</taxon>
        <taxon>Apiospora</taxon>
    </lineage>
</organism>
<dbReference type="GeneID" id="92089962"/>
<dbReference type="EMBL" id="JAQQWL010000006">
    <property type="protein sequence ID" value="KAK8068874.1"/>
    <property type="molecule type" value="Genomic_DNA"/>
</dbReference>
<feature type="chain" id="PRO_5045201643" evidence="1">
    <location>
        <begin position="34"/>
        <end position="252"/>
    </location>
</feature>
<accession>A0ABR1VCE0</accession>
<evidence type="ECO:0000313" key="2">
    <source>
        <dbReference type="EMBL" id="KAK8068874.1"/>
    </source>
</evidence>
<keyword evidence="3" id="KW-1185">Reference proteome</keyword>
<feature type="signal peptide" evidence="1">
    <location>
        <begin position="1"/>
        <end position="33"/>
    </location>
</feature>
<evidence type="ECO:0000313" key="3">
    <source>
        <dbReference type="Proteomes" id="UP001480595"/>
    </source>
</evidence>
<dbReference type="RefSeq" id="XP_066716168.1">
    <property type="nucleotide sequence ID" value="XM_066856899.1"/>
</dbReference>
<keyword evidence="1" id="KW-0732">Signal</keyword>
<protein>
    <submittedName>
        <fullName evidence="2">Uncharacterized protein</fullName>
    </submittedName>
</protein>
<sequence length="252" mass="28407">MFYAERAFCKRCWLVIHQAYTTCLVLLFSAVQSHVDDDPDAQQVDLEMARQCLEILEWCGSLDYVARQFHRTLSTCYDALLTAGMPTPTQENPRGASPFYPGATLPTVASQNSDSITKYFSIPPSGDFNFHRHAYKLLDLLCRPFVDSSPPVSDERTNDHDLRNQAPWHDPSVFEYFAQGPERMEWNPGSRKLFQWDLAKIGIPATPSQWPDVSSGGAFLVYAAESVSSSNHFVGSMRPSGWETIPSLMRLC</sequence>
<reference evidence="2 3" key="1">
    <citation type="submission" date="2023-01" db="EMBL/GenBank/DDBJ databases">
        <title>Analysis of 21 Apiospora genomes using comparative genomics revels a genus with tremendous synthesis potential of carbohydrate active enzymes and secondary metabolites.</title>
        <authorList>
            <person name="Sorensen T."/>
        </authorList>
    </citation>
    <scope>NUCLEOTIDE SEQUENCE [LARGE SCALE GENOMIC DNA]</scope>
    <source>
        <strain evidence="2 3">CBS 135458</strain>
    </source>
</reference>
<comment type="caution">
    <text evidence="2">The sequence shown here is derived from an EMBL/GenBank/DDBJ whole genome shotgun (WGS) entry which is preliminary data.</text>
</comment>
<gene>
    <name evidence="2" type="ORF">PG994_005490</name>
</gene>